<proteinExistence type="predicted"/>
<protein>
    <submittedName>
        <fullName evidence="1">Polyhydroxyalkanoic acid system family protein</fullName>
    </submittedName>
</protein>
<evidence type="ECO:0000313" key="1">
    <source>
        <dbReference type="EMBL" id="UZF85289.1"/>
    </source>
</evidence>
<dbReference type="Pfam" id="PF09650">
    <property type="entry name" value="PHA_gran_rgn"/>
    <property type="match status" value="1"/>
</dbReference>
<name>A0A9E8CMK1_9HYPH</name>
<dbReference type="EMBL" id="CP102774">
    <property type="protein sequence ID" value="UZF85289.1"/>
    <property type="molecule type" value="Genomic_DNA"/>
</dbReference>
<reference evidence="1" key="1">
    <citation type="submission" date="2022-08" db="EMBL/GenBank/DDBJ databases">
        <title>Complete Genome Sequences of 2 Bosea sp. soil isolates.</title>
        <authorList>
            <person name="Alvarez Arevalo M."/>
            <person name="Sterndorff E.B."/>
            <person name="Faurdal D."/>
            <person name="Joergensen T.S."/>
            <person name="Weber T."/>
        </authorList>
    </citation>
    <scope>NUCLEOTIDE SEQUENCE</scope>
    <source>
        <strain evidence="1">NBC_00436</strain>
    </source>
</reference>
<dbReference type="InterPro" id="IPR013433">
    <property type="entry name" value="PHA_gran_rgn"/>
</dbReference>
<sequence length="106" mass="11844">MGKPVSITISHDLGRDAALARLRGGVDKIRDRLGMVRMQLVEERWEGDALHFGVGALGHTVHGRVEVEERLIRVEVTLPWMLAVFAEKLKIGVERQGQILLEKPKG</sequence>
<accession>A0A9E8CMK1</accession>
<dbReference type="AlphaFoldDB" id="A0A9E8CMK1"/>
<gene>
    <name evidence="1" type="ORF">NWE54_15795</name>
</gene>
<organism evidence="1">
    <name type="scientific">Bosea sp. NBC_00436</name>
    <dbReference type="NCBI Taxonomy" id="2969620"/>
    <lineage>
        <taxon>Bacteria</taxon>
        <taxon>Pseudomonadati</taxon>
        <taxon>Pseudomonadota</taxon>
        <taxon>Alphaproteobacteria</taxon>
        <taxon>Hyphomicrobiales</taxon>
        <taxon>Boseaceae</taxon>
        <taxon>Bosea</taxon>
    </lineage>
</organism>